<evidence type="ECO:0000313" key="2">
    <source>
        <dbReference type="Proteomes" id="UP000481037"/>
    </source>
</evidence>
<sequence length="738" mass="82739">MNELKKQLEESASKGDVNAMRSLALGYRKGEFGDSNAAQARNFLQQAISLGDEKSRFDLAVMYLAGDFGTRDFLRATALLEKAVESGDIYCIFKTALLYDDGELVDLDYEKAKILYEKAIALGDVDSMFNLALLYKYGKFGEPNLVKAKDLLELAAASGDADSLTVLAEMYRDGLGCERDSEKARELYEKAASQGHINSIFNLAIGHKNGLFGREDFTQAKLLLERATALGDADSMWSLALMYKQGQCGDPNIAKAKELLESAAALGHSSSMCTLGGFYSEGAFGEPDFQSAKRCFEDAAALDNSNAIFQLAYNYKNGKFGSVDKDSAKKYYERAVSLDHPVAMFNLGLMYRIGEFGSKDFKSANKLFLRAVALGHKKSALFVSNPMIADIVKSISNQGVEKYVVDEIEAVLEGLEEKFFQQRKRHIVEHPAKLAHFTTWQAIESILSLDAENSKTACLRQYHVDYMNDPSEGRRLLEFNALESAKKYPKAAEASVKLSELFDEYYFRSFEKNHPTTQLLPSVFTVSLTKESDRLDLWRAYGKDGHGYCLIMPTQPNNTSGDPVTIRDRRTSREFFSSETRSELDFNDSIGVPSLYWIKYSDEDVAHTLDSLGESLESIFELKNKVSIENWNQIAYCTTAILLEILYLFKDEQYSTEKEARALSVMNIGNSRIKMDERAPGHLYCETAPFLFKLKDSEIVLGPKVPTPAASIWNIRYRLSRLGIADKVTVRKSKVPYR</sequence>
<dbReference type="PANTHER" id="PTHR11102:SF160">
    <property type="entry name" value="ERAD-ASSOCIATED E3 UBIQUITIN-PROTEIN LIGASE COMPONENT HRD3"/>
    <property type="match status" value="1"/>
</dbReference>
<dbReference type="PANTHER" id="PTHR11102">
    <property type="entry name" value="SEL-1-LIKE PROTEIN"/>
    <property type="match status" value="1"/>
</dbReference>
<dbReference type="Proteomes" id="UP000481037">
    <property type="component" value="Unassembled WGS sequence"/>
</dbReference>
<dbReference type="InterPro" id="IPR021352">
    <property type="entry name" value="DUF2971"/>
</dbReference>
<reference evidence="1 2" key="1">
    <citation type="submission" date="2019-11" db="EMBL/GenBank/DDBJ databases">
        <title>Novel species isolated from a subtropical stream in China.</title>
        <authorList>
            <person name="Lu H."/>
        </authorList>
    </citation>
    <scope>NUCLEOTIDE SEQUENCE [LARGE SCALE GENOMIC DNA]</scope>
    <source>
        <strain evidence="1 2">FT25W</strain>
    </source>
</reference>
<dbReference type="EMBL" id="WKJM01000004">
    <property type="protein sequence ID" value="MRX07584.1"/>
    <property type="molecule type" value="Genomic_DNA"/>
</dbReference>
<accession>A0A6L5QCT4</accession>
<dbReference type="InterPro" id="IPR011990">
    <property type="entry name" value="TPR-like_helical_dom_sf"/>
</dbReference>
<comment type="caution">
    <text evidence="1">The sequence shown here is derived from an EMBL/GenBank/DDBJ whole genome shotgun (WGS) entry which is preliminary data.</text>
</comment>
<organism evidence="1 2">
    <name type="scientific">Duganella alba</name>
    <dbReference type="NCBI Taxonomy" id="2666081"/>
    <lineage>
        <taxon>Bacteria</taxon>
        <taxon>Pseudomonadati</taxon>
        <taxon>Pseudomonadota</taxon>
        <taxon>Betaproteobacteria</taxon>
        <taxon>Burkholderiales</taxon>
        <taxon>Oxalobacteraceae</taxon>
        <taxon>Telluria group</taxon>
        <taxon>Duganella</taxon>
    </lineage>
</organism>
<dbReference type="InterPro" id="IPR050767">
    <property type="entry name" value="Sel1_AlgK"/>
</dbReference>
<dbReference type="RefSeq" id="WP_154363227.1">
    <property type="nucleotide sequence ID" value="NZ_WKJM01000004.1"/>
</dbReference>
<proteinExistence type="predicted"/>
<dbReference type="Gene3D" id="1.25.40.10">
    <property type="entry name" value="Tetratricopeptide repeat domain"/>
    <property type="match status" value="1"/>
</dbReference>
<evidence type="ECO:0000313" key="1">
    <source>
        <dbReference type="EMBL" id="MRX07584.1"/>
    </source>
</evidence>
<dbReference type="SUPFAM" id="SSF81901">
    <property type="entry name" value="HCP-like"/>
    <property type="match status" value="2"/>
</dbReference>
<protein>
    <submittedName>
        <fullName evidence="1">DUF2971 domain-containing protein</fullName>
    </submittedName>
</protein>
<dbReference type="Pfam" id="PF11185">
    <property type="entry name" value="DUF2971"/>
    <property type="match status" value="1"/>
</dbReference>
<keyword evidence="2" id="KW-1185">Reference proteome</keyword>
<dbReference type="AlphaFoldDB" id="A0A6L5QCT4"/>
<dbReference type="InterPro" id="IPR006597">
    <property type="entry name" value="Sel1-like"/>
</dbReference>
<name>A0A6L5QCT4_9BURK</name>
<dbReference type="Pfam" id="PF08238">
    <property type="entry name" value="Sel1"/>
    <property type="match status" value="10"/>
</dbReference>
<dbReference type="SMART" id="SM00671">
    <property type="entry name" value="SEL1"/>
    <property type="match status" value="10"/>
</dbReference>
<gene>
    <name evidence="1" type="ORF">GJ697_07050</name>
</gene>